<evidence type="ECO:0000313" key="2">
    <source>
        <dbReference type="Proteomes" id="UP000092154"/>
    </source>
</evidence>
<sequence>MLGCILKESPYSEHATFCYLYRDYGCFNQALARDGYRCMITGFYDTSSYDEFPEIKQEATSYGCRVVVTDASQILPISTNKISGGQEGGPRV</sequence>
<keyword evidence="2" id="KW-1185">Reference proteome</keyword>
<protein>
    <submittedName>
        <fullName evidence="1">Uncharacterized protein</fullName>
    </submittedName>
</protein>
<dbReference type="Proteomes" id="UP000092154">
    <property type="component" value="Unassembled WGS sequence"/>
</dbReference>
<dbReference type="AlphaFoldDB" id="A0A1B7N9S2"/>
<dbReference type="EMBL" id="KV448176">
    <property type="protein sequence ID" value="OAX41603.1"/>
    <property type="molecule type" value="Genomic_DNA"/>
</dbReference>
<reference evidence="1 2" key="1">
    <citation type="submission" date="2016-06" db="EMBL/GenBank/DDBJ databases">
        <title>Comparative genomics of the ectomycorrhizal sister species Rhizopogon vinicolor and Rhizopogon vesiculosus (Basidiomycota: Boletales) reveals a divergence of the mating type B locus.</title>
        <authorList>
            <consortium name="DOE Joint Genome Institute"/>
            <person name="Mujic A.B."/>
            <person name="Kuo A."/>
            <person name="Tritt A."/>
            <person name="Lipzen A."/>
            <person name="Chen C."/>
            <person name="Johnson J."/>
            <person name="Sharma A."/>
            <person name="Barry K."/>
            <person name="Grigoriev I.V."/>
            <person name="Spatafora J.W."/>
        </authorList>
    </citation>
    <scope>NUCLEOTIDE SEQUENCE [LARGE SCALE GENOMIC DNA]</scope>
    <source>
        <strain evidence="1 2">AM-OR11-026</strain>
    </source>
</reference>
<proteinExistence type="predicted"/>
<evidence type="ECO:0000313" key="1">
    <source>
        <dbReference type="EMBL" id="OAX41603.1"/>
    </source>
</evidence>
<name>A0A1B7N9S2_9AGAM</name>
<accession>A0A1B7N9S2</accession>
<organism evidence="1 2">
    <name type="scientific">Rhizopogon vinicolor AM-OR11-026</name>
    <dbReference type="NCBI Taxonomy" id="1314800"/>
    <lineage>
        <taxon>Eukaryota</taxon>
        <taxon>Fungi</taxon>
        <taxon>Dikarya</taxon>
        <taxon>Basidiomycota</taxon>
        <taxon>Agaricomycotina</taxon>
        <taxon>Agaricomycetes</taxon>
        <taxon>Agaricomycetidae</taxon>
        <taxon>Boletales</taxon>
        <taxon>Suillineae</taxon>
        <taxon>Rhizopogonaceae</taxon>
        <taxon>Rhizopogon</taxon>
    </lineage>
</organism>
<gene>
    <name evidence="1" type="ORF">K503DRAFT_767536</name>
</gene>
<dbReference type="OrthoDB" id="2104739at2759"/>
<dbReference type="InParanoid" id="A0A1B7N9S2"/>